<reference evidence="24 25" key="2">
    <citation type="submission" date="2019-05" db="EMBL/GenBank/DDBJ databases">
        <title>Genome evolution of the obligate endosymbiont Buchnera aphidicola.</title>
        <authorList>
            <person name="Moran N.A."/>
        </authorList>
    </citation>
    <scope>NUCLEOTIDE SEQUENCE [LARGE SCALE GENOMIC DNA]</scope>
    <source>
        <strain evidence="24 25">Mst</strain>
    </source>
</reference>
<dbReference type="Proteomes" id="UP000298673">
    <property type="component" value="Chromosome"/>
</dbReference>
<dbReference type="GO" id="GO:0004106">
    <property type="term" value="F:chorismate mutase activity"/>
    <property type="evidence" value="ECO:0007669"/>
    <property type="project" value="UniProtKB-EC"/>
</dbReference>
<dbReference type="InterPro" id="IPR036263">
    <property type="entry name" value="Chorismate_II_sf"/>
</dbReference>
<dbReference type="Pfam" id="PF01817">
    <property type="entry name" value="CM_2"/>
    <property type="match status" value="1"/>
</dbReference>
<feature type="binding site" evidence="20">
    <location>
        <position position="88"/>
    </location>
    <ligand>
        <name>substrate</name>
    </ligand>
</feature>
<name>A0A4D6Y4Z0_9GAMM</name>
<evidence type="ECO:0000256" key="15">
    <source>
        <dbReference type="ARBA" id="ARBA00023239"/>
    </source>
</evidence>
<dbReference type="SUPFAM" id="SSF48600">
    <property type="entry name" value="Chorismate mutase II"/>
    <property type="match status" value="1"/>
</dbReference>
<sequence>MLSESCLLNFRDKINEIDKNIVDLLSKRKILVKKIAEFKIKNNQSIRDKKREENMLKRLINLGKKHHLPSKYITQLFQLIIKESVETQEMLLKNFYIFNKKRIFSFSFLGPKGSYSQIATTKYANQKLINHVEKECQTFKECISNVEKKISDYAILPLENSYSGPINEVFILLKKTHLFISGDIKLSVNHCLVGIKKIKLTHIKTVYSHPQPFKQCSKFIKNFPKWEIQYSKSTSDAMKKIIKYNQISNAALASEDGSKIYGLSILAKNITNQKKNFTKFILLSRDTLHSPQNKAYKTTLIFSIKKKLEIFNQFLIISKKYNLITKKLIFKDSHENTLEYNFYTNIQDHVSSLLIQNILQDIQKITTFIKILGCYPIENSLPIKI</sequence>
<evidence type="ECO:0000256" key="12">
    <source>
        <dbReference type="ARBA" id="ARBA00023141"/>
    </source>
</evidence>
<gene>
    <name evidence="24" type="ORF">D9V75_01885</name>
</gene>
<reference evidence="24 25" key="1">
    <citation type="submission" date="2018-12" db="EMBL/GenBank/DDBJ databases">
        <authorList>
            <person name="Chong R.A."/>
        </authorList>
    </citation>
    <scope>NUCLEOTIDE SEQUENCE [LARGE SCALE GENOMIC DNA]</scope>
    <source>
        <strain evidence="24 25">Mst</strain>
    </source>
</reference>
<feature type="binding site" evidence="20">
    <location>
        <position position="28"/>
    </location>
    <ligand>
        <name>substrate</name>
    </ligand>
</feature>
<keyword evidence="11" id="KW-0028">Amino-acid biosynthesis</keyword>
<dbReference type="RefSeq" id="WP_158343698.1">
    <property type="nucleotide sequence ID" value="NZ_CP034861.1"/>
</dbReference>
<evidence type="ECO:0000256" key="18">
    <source>
        <dbReference type="ARBA" id="ARBA00031520"/>
    </source>
</evidence>
<keyword evidence="10" id="KW-0021">Allosteric enzyme</keyword>
<evidence type="ECO:0000256" key="3">
    <source>
        <dbReference type="ARBA" id="ARBA00004496"/>
    </source>
</evidence>
<feature type="binding site" evidence="20">
    <location>
        <position position="11"/>
    </location>
    <ligand>
        <name>substrate</name>
    </ligand>
</feature>
<feature type="domain" description="Prephenate dehydratase" evidence="23">
    <location>
        <begin position="105"/>
        <end position="285"/>
    </location>
</feature>
<dbReference type="PIRSF" id="PIRSF001500">
    <property type="entry name" value="Chor_mut_pdt_Ppr"/>
    <property type="match status" value="1"/>
</dbReference>
<evidence type="ECO:0000256" key="13">
    <source>
        <dbReference type="ARBA" id="ARBA00023222"/>
    </source>
</evidence>
<accession>A0A4D6Y4Z0</accession>
<evidence type="ECO:0000256" key="21">
    <source>
        <dbReference type="PIRSR" id="PIRSR001500-2"/>
    </source>
</evidence>
<dbReference type="PROSITE" id="PS51171">
    <property type="entry name" value="PREPHENATE_DEHYDR_3"/>
    <property type="match status" value="1"/>
</dbReference>
<evidence type="ECO:0000313" key="24">
    <source>
        <dbReference type="EMBL" id="QCI24447.1"/>
    </source>
</evidence>
<keyword evidence="12" id="KW-0057">Aromatic amino acid biosynthesis</keyword>
<dbReference type="Pfam" id="PF00800">
    <property type="entry name" value="PDT"/>
    <property type="match status" value="1"/>
</dbReference>
<dbReference type="NCBIfam" id="TIGR01797">
    <property type="entry name" value="CM_P_1"/>
    <property type="match status" value="1"/>
</dbReference>
<dbReference type="FunFam" id="3.40.190.10:FF:000034">
    <property type="entry name" value="Chorismate mutase/prephenate dehydratase"/>
    <property type="match status" value="1"/>
</dbReference>
<evidence type="ECO:0000313" key="25">
    <source>
        <dbReference type="Proteomes" id="UP000298673"/>
    </source>
</evidence>
<comment type="function">
    <text evidence="2">Catalyzes the Claisen rearrangement of chorismate to prephenate and the decarboxylation/dehydration of prephenate to phenylpyruvate.</text>
</comment>
<dbReference type="AlphaFoldDB" id="A0A4D6Y4Z0"/>
<dbReference type="SUPFAM" id="SSF55021">
    <property type="entry name" value="ACT-like"/>
    <property type="match status" value="1"/>
</dbReference>
<organism evidence="24 25">
    <name type="scientific">Buchnera aphidicola</name>
    <name type="common">Muscaphis stroyani</name>
    <dbReference type="NCBI Taxonomy" id="1241869"/>
    <lineage>
        <taxon>Bacteria</taxon>
        <taxon>Pseudomonadati</taxon>
        <taxon>Pseudomonadota</taxon>
        <taxon>Gammaproteobacteria</taxon>
        <taxon>Enterobacterales</taxon>
        <taxon>Erwiniaceae</taxon>
        <taxon>Buchnera</taxon>
    </lineage>
</organism>
<evidence type="ECO:0000256" key="10">
    <source>
        <dbReference type="ARBA" id="ARBA00022533"/>
    </source>
</evidence>
<evidence type="ECO:0000256" key="19">
    <source>
        <dbReference type="ARBA" id="ARBA00047848"/>
    </source>
</evidence>
<feature type="binding site" evidence="20">
    <location>
        <position position="39"/>
    </location>
    <ligand>
        <name>substrate</name>
    </ligand>
</feature>
<dbReference type="InterPro" id="IPR045865">
    <property type="entry name" value="ACT-like_dom_sf"/>
</dbReference>
<evidence type="ECO:0000256" key="1">
    <source>
        <dbReference type="ARBA" id="ARBA00000824"/>
    </source>
</evidence>
<comment type="pathway">
    <text evidence="4">Amino-acid biosynthesis; L-phenylalanine biosynthesis; phenylpyruvate from prephenate: step 1/1.</text>
</comment>
<comment type="catalytic activity">
    <reaction evidence="1">
        <text>chorismate = prephenate</text>
        <dbReference type="Rhea" id="RHEA:13897"/>
        <dbReference type="ChEBI" id="CHEBI:29748"/>
        <dbReference type="ChEBI" id="CHEBI:29934"/>
        <dbReference type="EC" id="5.4.99.5"/>
    </reaction>
</comment>
<dbReference type="GO" id="GO:0005737">
    <property type="term" value="C:cytoplasm"/>
    <property type="evidence" value="ECO:0007669"/>
    <property type="project" value="UniProtKB-SubCell"/>
</dbReference>
<dbReference type="EC" id="5.4.99.5" evidence="6"/>
<dbReference type="Gene3D" id="3.40.190.10">
    <property type="entry name" value="Periplasmic binding protein-like II"/>
    <property type="match status" value="2"/>
</dbReference>
<evidence type="ECO:0000256" key="8">
    <source>
        <dbReference type="ARBA" id="ARBA00014401"/>
    </source>
</evidence>
<feature type="binding site" evidence="20">
    <location>
        <position position="84"/>
    </location>
    <ligand>
        <name>substrate</name>
    </ligand>
</feature>
<proteinExistence type="predicted"/>
<dbReference type="SUPFAM" id="SSF53850">
    <property type="entry name" value="Periplasmic binding protein-like II"/>
    <property type="match status" value="1"/>
</dbReference>
<dbReference type="PANTHER" id="PTHR21022">
    <property type="entry name" value="PREPHENATE DEHYDRATASE P PROTEIN"/>
    <property type="match status" value="1"/>
</dbReference>
<dbReference type="PROSITE" id="PS51168">
    <property type="entry name" value="CHORISMATE_MUT_2"/>
    <property type="match status" value="1"/>
</dbReference>
<dbReference type="EMBL" id="CP034861">
    <property type="protein sequence ID" value="QCI24447.1"/>
    <property type="molecule type" value="Genomic_DNA"/>
</dbReference>
<dbReference type="OrthoDB" id="9802281at2"/>
<keyword evidence="14 24" id="KW-0413">Isomerase</keyword>
<dbReference type="GO" id="GO:0046417">
    <property type="term" value="P:chorismate metabolic process"/>
    <property type="evidence" value="ECO:0007669"/>
    <property type="project" value="InterPro"/>
</dbReference>
<evidence type="ECO:0000256" key="4">
    <source>
        <dbReference type="ARBA" id="ARBA00004741"/>
    </source>
</evidence>
<evidence type="ECO:0000256" key="7">
    <source>
        <dbReference type="ARBA" id="ARBA00013147"/>
    </source>
</evidence>
<evidence type="ECO:0000256" key="20">
    <source>
        <dbReference type="PIRSR" id="PIRSR001500-1"/>
    </source>
</evidence>
<comment type="pathway">
    <text evidence="5">Metabolic intermediate biosynthesis; prephenate biosynthesis; prephenate from chorismate: step 1/1.</text>
</comment>
<dbReference type="PANTHER" id="PTHR21022:SF19">
    <property type="entry name" value="PREPHENATE DEHYDRATASE-RELATED"/>
    <property type="match status" value="1"/>
</dbReference>
<comment type="subcellular location">
    <subcellularLocation>
        <location evidence="3">Cytoplasm</location>
    </subcellularLocation>
</comment>
<dbReference type="CDD" id="cd13631">
    <property type="entry name" value="PBP2_Ct-PDT_like"/>
    <property type="match status" value="1"/>
</dbReference>
<dbReference type="InterPro" id="IPR001086">
    <property type="entry name" value="Preph_deHydtase"/>
</dbReference>
<dbReference type="UniPathway" id="UPA00121">
    <property type="reaction ID" value="UER00345"/>
</dbReference>
<dbReference type="EC" id="4.2.1.51" evidence="7"/>
<dbReference type="UniPathway" id="UPA00120">
    <property type="reaction ID" value="UER00203"/>
</dbReference>
<evidence type="ECO:0000256" key="2">
    <source>
        <dbReference type="ARBA" id="ARBA00002364"/>
    </source>
</evidence>
<evidence type="ECO:0000256" key="5">
    <source>
        <dbReference type="ARBA" id="ARBA00004817"/>
    </source>
</evidence>
<dbReference type="InterPro" id="IPR010952">
    <property type="entry name" value="CM_P_1"/>
</dbReference>
<feature type="site" description="Essential for prephenate dehydratase activity" evidence="21">
    <location>
        <position position="278"/>
    </location>
</feature>
<dbReference type="InterPro" id="IPR008242">
    <property type="entry name" value="Chor_mutase/pphenate_deHydtase"/>
</dbReference>
<evidence type="ECO:0000256" key="17">
    <source>
        <dbReference type="ARBA" id="ARBA00031175"/>
    </source>
</evidence>
<feature type="binding site" evidence="20">
    <location>
        <position position="48"/>
    </location>
    <ligand>
        <name>substrate</name>
    </ligand>
</feature>
<evidence type="ECO:0000256" key="11">
    <source>
        <dbReference type="ARBA" id="ARBA00022605"/>
    </source>
</evidence>
<dbReference type="GO" id="GO:0004664">
    <property type="term" value="F:prephenate dehydratase activity"/>
    <property type="evidence" value="ECO:0007669"/>
    <property type="project" value="UniProtKB-EC"/>
</dbReference>
<feature type="binding site" evidence="20">
    <location>
        <position position="52"/>
    </location>
    <ligand>
        <name>substrate</name>
    </ligand>
</feature>
<dbReference type="Gene3D" id="3.30.70.260">
    <property type="match status" value="1"/>
</dbReference>
<evidence type="ECO:0000256" key="6">
    <source>
        <dbReference type="ARBA" id="ARBA00012404"/>
    </source>
</evidence>
<comment type="catalytic activity">
    <reaction evidence="19">
        <text>prephenate + H(+) = 3-phenylpyruvate + CO2 + H2O</text>
        <dbReference type="Rhea" id="RHEA:21648"/>
        <dbReference type="ChEBI" id="CHEBI:15377"/>
        <dbReference type="ChEBI" id="CHEBI:15378"/>
        <dbReference type="ChEBI" id="CHEBI:16526"/>
        <dbReference type="ChEBI" id="CHEBI:18005"/>
        <dbReference type="ChEBI" id="CHEBI:29934"/>
        <dbReference type="EC" id="4.2.1.51"/>
    </reaction>
</comment>
<feature type="domain" description="Chorismate mutase" evidence="22">
    <location>
        <begin position="1"/>
        <end position="92"/>
    </location>
</feature>
<keyword evidence="15" id="KW-0456">Lyase</keyword>
<protein>
    <recommendedName>
        <fullName evidence="8">Bifunctional chorismate mutase/prephenate dehydratase</fullName>
        <ecNumber evidence="7">4.2.1.51</ecNumber>
        <ecNumber evidence="6">5.4.99.5</ecNumber>
    </recommendedName>
    <alternativeName>
        <fullName evidence="18">Chorismate mutase-prephenate dehydratase</fullName>
    </alternativeName>
    <alternativeName>
        <fullName evidence="17">p-protein</fullName>
    </alternativeName>
</protein>
<dbReference type="GO" id="GO:0009094">
    <property type="term" value="P:L-phenylalanine biosynthetic process"/>
    <property type="evidence" value="ECO:0007669"/>
    <property type="project" value="UniProtKB-UniPathway"/>
</dbReference>
<dbReference type="InterPro" id="IPR002701">
    <property type="entry name" value="CM_II_prokaryot"/>
</dbReference>
<keyword evidence="16" id="KW-0511">Multifunctional enzyme</keyword>
<evidence type="ECO:0000259" key="22">
    <source>
        <dbReference type="PROSITE" id="PS51168"/>
    </source>
</evidence>
<evidence type="ECO:0000256" key="9">
    <source>
        <dbReference type="ARBA" id="ARBA00022490"/>
    </source>
</evidence>
<evidence type="ECO:0000259" key="23">
    <source>
        <dbReference type="PROSITE" id="PS51171"/>
    </source>
</evidence>
<evidence type="ECO:0000256" key="16">
    <source>
        <dbReference type="ARBA" id="ARBA00023268"/>
    </source>
</evidence>
<dbReference type="SMART" id="SM00830">
    <property type="entry name" value="CM_2"/>
    <property type="match status" value="1"/>
</dbReference>
<evidence type="ECO:0000256" key="14">
    <source>
        <dbReference type="ARBA" id="ARBA00023235"/>
    </source>
</evidence>
<keyword evidence="13" id="KW-0584">Phenylalanine biosynthesis</keyword>
<dbReference type="InterPro" id="IPR036979">
    <property type="entry name" value="CM_dom_sf"/>
</dbReference>
<dbReference type="Gene3D" id="1.20.59.10">
    <property type="entry name" value="Chorismate mutase"/>
    <property type="match status" value="1"/>
</dbReference>
<keyword evidence="9" id="KW-0963">Cytoplasm</keyword>